<feature type="compositionally biased region" description="Basic and acidic residues" evidence="1">
    <location>
        <begin position="38"/>
        <end position="59"/>
    </location>
</feature>
<dbReference type="AlphaFoldDB" id="A0A810L3Q7"/>
<keyword evidence="3" id="KW-1185">Reference proteome</keyword>
<gene>
    <name evidence="2" type="ORF">Asera_42980</name>
</gene>
<reference evidence="2" key="1">
    <citation type="submission" date="2020-08" db="EMBL/GenBank/DDBJ databases">
        <title>Whole genome shotgun sequence of Actinocatenispora sera NBRC 101916.</title>
        <authorList>
            <person name="Komaki H."/>
            <person name="Tamura T."/>
        </authorList>
    </citation>
    <scope>NUCLEOTIDE SEQUENCE</scope>
    <source>
        <strain evidence="2">NBRC 101916</strain>
    </source>
</reference>
<proteinExistence type="predicted"/>
<dbReference type="Proteomes" id="UP000680750">
    <property type="component" value="Chromosome"/>
</dbReference>
<dbReference type="EMBL" id="AP023354">
    <property type="protein sequence ID" value="BCJ30190.1"/>
    <property type="molecule type" value="Genomic_DNA"/>
</dbReference>
<feature type="region of interest" description="Disordered" evidence="1">
    <location>
        <begin position="16"/>
        <end position="59"/>
    </location>
</feature>
<accession>A0A810L3Q7</accession>
<name>A0A810L3Q7_9ACTN</name>
<evidence type="ECO:0000313" key="3">
    <source>
        <dbReference type="Proteomes" id="UP000680750"/>
    </source>
</evidence>
<evidence type="ECO:0000313" key="2">
    <source>
        <dbReference type="EMBL" id="BCJ30190.1"/>
    </source>
</evidence>
<protein>
    <submittedName>
        <fullName evidence="2">Uncharacterized protein</fullName>
    </submittedName>
</protein>
<sequence length="59" mass="6242">MRPAVTICPAYGSLFDIGPPHDDWTPSETPSRTGLPVRLDHEVLGGSRSGRDRGAGQGP</sequence>
<evidence type="ECO:0000256" key="1">
    <source>
        <dbReference type="SAM" id="MobiDB-lite"/>
    </source>
</evidence>
<dbReference type="KEGG" id="aser:Asera_42980"/>
<organism evidence="2 3">
    <name type="scientific">Actinocatenispora sera</name>
    <dbReference type="NCBI Taxonomy" id="390989"/>
    <lineage>
        <taxon>Bacteria</taxon>
        <taxon>Bacillati</taxon>
        <taxon>Actinomycetota</taxon>
        <taxon>Actinomycetes</taxon>
        <taxon>Micromonosporales</taxon>
        <taxon>Micromonosporaceae</taxon>
        <taxon>Actinocatenispora</taxon>
    </lineage>
</organism>